<dbReference type="Gene3D" id="1.10.1200.10">
    <property type="entry name" value="ACP-like"/>
    <property type="match status" value="1"/>
</dbReference>
<keyword evidence="9" id="KW-1185">Reference proteome</keyword>
<dbReference type="InterPro" id="IPR001227">
    <property type="entry name" value="Ac_transferase_dom_sf"/>
</dbReference>
<feature type="region of interest" description="C-terminal hotdog fold" evidence="5">
    <location>
        <begin position="454"/>
        <end position="601"/>
    </location>
</feature>
<dbReference type="Pfam" id="PF13602">
    <property type="entry name" value="ADH_zinc_N_2"/>
    <property type="match status" value="1"/>
</dbReference>
<dbReference type="Gene3D" id="3.40.50.720">
    <property type="entry name" value="NAD(P)-binding Rossmann-like Domain"/>
    <property type="match status" value="1"/>
</dbReference>
<proteinExistence type="predicted"/>
<dbReference type="AlphaFoldDB" id="A0A4Z1HS75"/>
<dbReference type="InterPro" id="IPR042104">
    <property type="entry name" value="PKS_dehydratase_sf"/>
</dbReference>
<protein>
    <submittedName>
        <fullName evidence="8">Uncharacterized protein</fullName>
    </submittedName>
</protein>
<dbReference type="SUPFAM" id="SSF55048">
    <property type="entry name" value="Probable ACP-binding domain of malonyl-CoA ACP transacylase"/>
    <property type="match status" value="1"/>
</dbReference>
<dbReference type="SMART" id="SM00822">
    <property type="entry name" value="PKS_KR"/>
    <property type="match status" value="1"/>
</dbReference>
<dbReference type="InterPro" id="IPR050091">
    <property type="entry name" value="PKS_NRPS_Biosynth_Enz"/>
</dbReference>
<dbReference type="PANTHER" id="PTHR43775">
    <property type="entry name" value="FATTY ACID SYNTHASE"/>
    <property type="match status" value="1"/>
</dbReference>
<dbReference type="Gene3D" id="3.90.180.10">
    <property type="entry name" value="Medium-chain alcohol dehydrogenases, catalytic domain"/>
    <property type="match status" value="1"/>
</dbReference>
<dbReference type="InterPro" id="IPR049552">
    <property type="entry name" value="PKS_DH_N"/>
</dbReference>
<dbReference type="InterPro" id="IPR020806">
    <property type="entry name" value="PKS_PP-bd"/>
</dbReference>
<evidence type="ECO:0000259" key="6">
    <source>
        <dbReference type="PROSITE" id="PS50075"/>
    </source>
</evidence>
<keyword evidence="4" id="KW-0511">Multifunctional enzyme</keyword>
<evidence type="ECO:0000256" key="5">
    <source>
        <dbReference type="PROSITE-ProRule" id="PRU01363"/>
    </source>
</evidence>
<evidence type="ECO:0000256" key="2">
    <source>
        <dbReference type="ARBA" id="ARBA00022553"/>
    </source>
</evidence>
<dbReference type="Pfam" id="PF23297">
    <property type="entry name" value="ACP_SdgA_C"/>
    <property type="match status" value="1"/>
</dbReference>
<dbReference type="InterPro" id="IPR036291">
    <property type="entry name" value="NAD(P)-bd_dom_sf"/>
</dbReference>
<evidence type="ECO:0000313" key="9">
    <source>
        <dbReference type="Proteomes" id="UP000297527"/>
    </source>
</evidence>
<dbReference type="InterPro" id="IPR013968">
    <property type="entry name" value="PKS_KR"/>
</dbReference>
<feature type="region of interest" description="N-terminal hotdog fold" evidence="5">
    <location>
        <begin position="288"/>
        <end position="426"/>
    </location>
</feature>
<dbReference type="CDD" id="cd05195">
    <property type="entry name" value="enoyl_red"/>
    <property type="match status" value="1"/>
</dbReference>
<keyword evidence="1" id="KW-0596">Phosphopantetheine</keyword>
<dbReference type="GO" id="GO:1901336">
    <property type="term" value="P:lactone biosynthetic process"/>
    <property type="evidence" value="ECO:0007669"/>
    <property type="project" value="UniProtKB-ARBA"/>
</dbReference>
<dbReference type="Proteomes" id="UP000297527">
    <property type="component" value="Unassembled WGS sequence"/>
</dbReference>
<comment type="caution">
    <text evidence="5">Lacks conserved residue(s) required for the propagation of feature annotation.</text>
</comment>
<dbReference type="InterPro" id="IPR049551">
    <property type="entry name" value="PKS_DH_C"/>
</dbReference>
<sequence length="1253" mass="138564">MGAISARAAMKLSYYRGTMASKLARSPSAYCMAAIGLSEQEMSKEIEEMENLQADQNSCQITISCVNSSTSTTISGPVTQVESLVARLKNQQIFTRKLQVSVGYHSPQMMQVESEYLHLISTIERGTSSTRCQMVSSVAGVIISTGVLCTPQYWVQNMVSKVDLLGAVQRHLNKVSVNSWLEIGPYAALQGPIRNILTSLKKARTSITYNSVLFRDKSAVHTLLEAMGHLYCQGSVTDLSKVDVQISNAARHPAVLTDLPQYTYDHSVLHWHESRLNREHWLRKHPHNELLGTRAIDWNPQNAKWNKVINLNDMSWAKDHRINGSILYPAAGILSMAIEAMKQLDDDSNNSAVGYELKDVVFSKPLILSTHRNAETQISLRSPKDQVQNKPGNIYEFCVSVYKEEEPEVGFQKICCGYVRADHGRIESEVDHGKEDKKHLERLRDLVAAAEKSVDQEIDSWEMYRILKEAGIDHGSAFQPLRSIQINNNSESIGKVGHLELFKYLQSNIIHPTILVGLFQMAFVSIKWKLVLNDKSGLQTEIAQKLEQHIKEMGELLENNYIVLIELDHPVIRNISAKEFEAIQILFSTARFFGLHQETQEFGEGQPLQLSVKTPGLIDSIEFIEDRQRSEPLGADEVEIEVHATGVNFRDLLQIIGKVASDVYGCGGAGIVTRVGENCTQFCPGDRVMMTGRSVFKSYARCHWALAMKIPTSLTFPQAASIPVAFTTAWYSLNEASSLQPGGTVLIHSGAGGTGQALIQVAQLLGSEIFTTVSSAKKKQYLMEMYDIREDHIFFRRDDSFADGIMRMTQGKGVDVVVNSVSGEKLAATWECIAPFGRMIEIGLGDVFSHGKLDMYPFARNTTFATVNLDMAAQRPLMMSKPCRKIMELVAENKLRPFNPLEVLSISDLAKALRALQGDQINTMDPNATYLVAGGLGGLGRSIARWLVASGAQIIILVSRSVPQKDKAQQLLIELKSQGVRVETPQCDITDLPSLQSMIDECASKMPPIKGCFQAAMVLKDARFVNMKFQEWEHCVNPKISGSWNLHTVLPQGMDFFVLLSSTVGIIGHVGQSNYAAGNTYQDALAQFRVSNGEKATAIDLGVVLGAGFVAENPGVRETLQQIGSILPLDLEKLFALFDLYCDPKLQFQSPIHSQVVNGLGIPSQIIAEVAEAGLLVANALRSNLSKILGIPEYDIELRNRVESYGIDSLVAVELRNWFGREMGADLAVFEILGANFLAVGLTVATKSSFRKN</sequence>
<organism evidence="8 9">
    <name type="scientific">Botryotinia convoluta</name>
    <dbReference type="NCBI Taxonomy" id="54673"/>
    <lineage>
        <taxon>Eukaryota</taxon>
        <taxon>Fungi</taxon>
        <taxon>Dikarya</taxon>
        <taxon>Ascomycota</taxon>
        <taxon>Pezizomycotina</taxon>
        <taxon>Leotiomycetes</taxon>
        <taxon>Helotiales</taxon>
        <taxon>Sclerotiniaceae</taxon>
        <taxon>Botryotinia</taxon>
    </lineage>
</organism>
<dbReference type="InterPro" id="IPR016035">
    <property type="entry name" value="Acyl_Trfase/lysoPLipase"/>
</dbReference>
<dbReference type="SUPFAM" id="SSF47336">
    <property type="entry name" value="ACP-like"/>
    <property type="match status" value="1"/>
</dbReference>
<evidence type="ECO:0000256" key="1">
    <source>
        <dbReference type="ARBA" id="ARBA00022450"/>
    </source>
</evidence>
<feature type="domain" description="Carrier" evidence="6">
    <location>
        <begin position="1172"/>
        <end position="1249"/>
    </location>
</feature>
<dbReference type="GO" id="GO:0031177">
    <property type="term" value="F:phosphopantetheine binding"/>
    <property type="evidence" value="ECO:0007669"/>
    <property type="project" value="InterPro"/>
</dbReference>
<dbReference type="InterPro" id="IPR016036">
    <property type="entry name" value="Malonyl_transacylase_ACP-bd"/>
</dbReference>
<feature type="domain" description="PKS/mFAS DH" evidence="7">
    <location>
        <begin position="288"/>
        <end position="601"/>
    </location>
</feature>
<dbReference type="PROSITE" id="PS00012">
    <property type="entry name" value="PHOSPHOPANTETHEINE"/>
    <property type="match status" value="1"/>
</dbReference>
<dbReference type="InterPro" id="IPR013154">
    <property type="entry name" value="ADH-like_N"/>
</dbReference>
<keyword evidence="3" id="KW-0808">Transferase</keyword>
<dbReference type="SUPFAM" id="SSF50129">
    <property type="entry name" value="GroES-like"/>
    <property type="match status" value="1"/>
</dbReference>
<dbReference type="SUPFAM" id="SSF51735">
    <property type="entry name" value="NAD(P)-binding Rossmann-fold domains"/>
    <property type="match status" value="2"/>
</dbReference>
<dbReference type="Pfam" id="PF14765">
    <property type="entry name" value="PS-DH"/>
    <property type="match status" value="1"/>
</dbReference>
<name>A0A4Z1HS75_9HELO</name>
<evidence type="ECO:0000256" key="3">
    <source>
        <dbReference type="ARBA" id="ARBA00022679"/>
    </source>
</evidence>
<evidence type="ECO:0000256" key="4">
    <source>
        <dbReference type="ARBA" id="ARBA00023268"/>
    </source>
</evidence>
<dbReference type="InterPro" id="IPR020807">
    <property type="entry name" value="PKS_DH"/>
</dbReference>
<dbReference type="Gene3D" id="3.40.366.10">
    <property type="entry name" value="Malonyl-Coenzyme A Acyl Carrier Protein, domain 2"/>
    <property type="match status" value="1"/>
</dbReference>
<dbReference type="InterPro" id="IPR049900">
    <property type="entry name" value="PKS_mFAS_DH"/>
</dbReference>
<dbReference type="Pfam" id="PF08659">
    <property type="entry name" value="KR"/>
    <property type="match status" value="1"/>
</dbReference>
<comment type="caution">
    <text evidence="8">The sequence shown here is derived from an EMBL/GenBank/DDBJ whole genome shotgun (WGS) entry which is preliminary data.</text>
</comment>
<dbReference type="InterPro" id="IPR011032">
    <property type="entry name" value="GroES-like_sf"/>
</dbReference>
<dbReference type="GO" id="GO:0006633">
    <property type="term" value="P:fatty acid biosynthetic process"/>
    <property type="evidence" value="ECO:0007669"/>
    <property type="project" value="TreeGrafter"/>
</dbReference>
<dbReference type="InterPro" id="IPR014043">
    <property type="entry name" value="Acyl_transferase_dom"/>
</dbReference>
<dbReference type="SMART" id="SM00829">
    <property type="entry name" value="PKS_ER"/>
    <property type="match status" value="1"/>
</dbReference>
<dbReference type="InterPro" id="IPR057326">
    <property type="entry name" value="KR_dom"/>
</dbReference>
<dbReference type="PROSITE" id="PS52019">
    <property type="entry name" value="PKS_MFAS_DH"/>
    <property type="match status" value="1"/>
</dbReference>
<evidence type="ECO:0000259" key="7">
    <source>
        <dbReference type="PROSITE" id="PS52019"/>
    </source>
</evidence>
<dbReference type="InterPro" id="IPR006162">
    <property type="entry name" value="Ppantetheine_attach_site"/>
</dbReference>
<dbReference type="PROSITE" id="PS50075">
    <property type="entry name" value="CARRIER"/>
    <property type="match status" value="1"/>
</dbReference>
<dbReference type="InterPro" id="IPR009081">
    <property type="entry name" value="PP-bd_ACP"/>
</dbReference>
<dbReference type="PANTHER" id="PTHR43775:SF29">
    <property type="entry name" value="ASPERFURANONE POLYKETIDE SYNTHASE AFOG-RELATED"/>
    <property type="match status" value="1"/>
</dbReference>
<dbReference type="OrthoDB" id="329835at2759"/>
<dbReference type="InterPro" id="IPR020843">
    <property type="entry name" value="ER"/>
</dbReference>
<dbReference type="SUPFAM" id="SSF52151">
    <property type="entry name" value="FabD/lysophospholipase-like"/>
    <property type="match status" value="1"/>
</dbReference>
<dbReference type="FunFam" id="3.40.50.720:FF:000209">
    <property type="entry name" value="Polyketide synthase Pks12"/>
    <property type="match status" value="1"/>
</dbReference>
<dbReference type="GO" id="GO:0004312">
    <property type="term" value="F:fatty acid synthase activity"/>
    <property type="evidence" value="ECO:0007669"/>
    <property type="project" value="TreeGrafter"/>
</dbReference>
<dbReference type="Pfam" id="PF00698">
    <property type="entry name" value="Acyl_transf_1"/>
    <property type="match status" value="1"/>
</dbReference>
<dbReference type="InterPro" id="IPR036736">
    <property type="entry name" value="ACP-like_sf"/>
</dbReference>
<reference evidence="8 9" key="1">
    <citation type="submission" date="2017-12" db="EMBL/GenBank/DDBJ databases">
        <title>Comparative genomics of Botrytis spp.</title>
        <authorList>
            <person name="Valero-Jimenez C.A."/>
            <person name="Tapia P."/>
            <person name="Veloso J."/>
            <person name="Silva-Moreno E."/>
            <person name="Staats M."/>
            <person name="Valdes J.H."/>
            <person name="Van Kan J.A.L."/>
        </authorList>
    </citation>
    <scope>NUCLEOTIDE SEQUENCE [LARGE SCALE GENOMIC DNA]</scope>
    <source>
        <strain evidence="8 9">MUCL11595</strain>
    </source>
</reference>
<dbReference type="GO" id="GO:0016491">
    <property type="term" value="F:oxidoreductase activity"/>
    <property type="evidence" value="ECO:0007669"/>
    <property type="project" value="InterPro"/>
</dbReference>
<dbReference type="Pfam" id="PF08240">
    <property type="entry name" value="ADH_N"/>
    <property type="match status" value="1"/>
</dbReference>
<dbReference type="Gene3D" id="3.10.129.110">
    <property type="entry name" value="Polyketide synthase dehydratase"/>
    <property type="match status" value="1"/>
</dbReference>
<gene>
    <name evidence="8" type="ORF">BCON_0267g00180</name>
</gene>
<dbReference type="GO" id="GO:0044550">
    <property type="term" value="P:secondary metabolite biosynthetic process"/>
    <property type="evidence" value="ECO:0007669"/>
    <property type="project" value="TreeGrafter"/>
</dbReference>
<dbReference type="Gene3D" id="3.30.70.3290">
    <property type="match status" value="1"/>
</dbReference>
<dbReference type="SMART" id="SM00827">
    <property type="entry name" value="PKS_AT"/>
    <property type="match status" value="1"/>
</dbReference>
<evidence type="ECO:0000313" key="8">
    <source>
        <dbReference type="EMBL" id="TGO47687.1"/>
    </source>
</evidence>
<keyword evidence="2" id="KW-0597">Phosphoprotein</keyword>
<dbReference type="EMBL" id="PQXN01000266">
    <property type="protein sequence ID" value="TGO47687.1"/>
    <property type="molecule type" value="Genomic_DNA"/>
</dbReference>
<dbReference type="Pfam" id="PF21089">
    <property type="entry name" value="PKS_DH_N"/>
    <property type="match status" value="1"/>
</dbReference>
<accession>A0A4Z1HS75</accession>
<dbReference type="SMART" id="SM00826">
    <property type="entry name" value="PKS_DH"/>
    <property type="match status" value="1"/>
</dbReference>
<dbReference type="SMART" id="SM00823">
    <property type="entry name" value="PKS_PP"/>
    <property type="match status" value="1"/>
</dbReference>